<gene>
    <name evidence="2" type="ORF">DEA37_0008739</name>
</gene>
<dbReference type="Proteomes" id="UP000324629">
    <property type="component" value="Unassembled WGS sequence"/>
</dbReference>
<dbReference type="AlphaFoldDB" id="A0A5J4N5E8"/>
<evidence type="ECO:0000313" key="3">
    <source>
        <dbReference type="Proteomes" id="UP000324629"/>
    </source>
</evidence>
<protein>
    <recommendedName>
        <fullName evidence="1">Reverse transcriptase domain-containing protein</fullName>
    </recommendedName>
</protein>
<keyword evidence="3" id="KW-1185">Reference proteome</keyword>
<dbReference type="EMBL" id="QNGE01008506">
    <property type="protein sequence ID" value="KAA3670741.1"/>
    <property type="molecule type" value="Genomic_DNA"/>
</dbReference>
<dbReference type="Pfam" id="PF00078">
    <property type="entry name" value="RVT_1"/>
    <property type="match status" value="1"/>
</dbReference>
<accession>A0A5J4N5E8</accession>
<reference evidence="2 3" key="1">
    <citation type="journal article" date="2019" name="Gigascience">
        <title>Whole-genome sequence of the oriental lung fluke Paragonimus westermani.</title>
        <authorList>
            <person name="Oey H."/>
            <person name="Zakrzewski M."/>
            <person name="Narain K."/>
            <person name="Devi K.R."/>
            <person name="Agatsuma T."/>
            <person name="Nawaratna S."/>
            <person name="Gobert G.N."/>
            <person name="Jones M.K."/>
            <person name="Ragan M.A."/>
            <person name="McManus D.P."/>
            <person name="Krause L."/>
        </authorList>
    </citation>
    <scope>NUCLEOTIDE SEQUENCE [LARGE SCALE GENOMIC DNA]</scope>
    <source>
        <strain evidence="2 3">IND2009</strain>
    </source>
</reference>
<name>A0A5J4N5E8_9TREM</name>
<dbReference type="PANTHER" id="PTHR47027:SF20">
    <property type="entry name" value="REVERSE TRANSCRIPTASE-LIKE PROTEIN WITH RNA-DIRECTED DNA POLYMERASE DOMAIN"/>
    <property type="match status" value="1"/>
</dbReference>
<feature type="domain" description="Reverse transcriptase" evidence="1">
    <location>
        <begin position="88"/>
        <end position="183"/>
    </location>
</feature>
<sequence length="542" mass="61610">MDARDSDICVVILGDRFTHGRLAHKLEAYVFQDLLELQRAIGQLSNRKAAGKNGLQGEILDNGEPALEGALLQLVCSISEHEGSEQCTDSYRDISQLSWACKVLARILLNQLNATVSEANVPEEQCGFRLSRKKSRELNQPLYALFVDFNKAFNSVSHEAPWTMFGKFGCSGKFVTIVRLLHVGMKTKAQSCGSTSDDFDTVTGDSWEDGVEVEYWMNGRLLNVRRFGVTIHLQTSTMLMLLFADDSALLAHSEGKLQCLATAFASTASKFGGGAACVPPPQFRFAGDTVNSCGIFATRVEICRQASAAFRRLERRVWKNHSLMIATELCVYCTMVLYILLYGGETWTLYQRNVSYLIHFHVQCLRHILGIRWSDTIPNTEVLRRADMDGMEAKLVLNQLRWLGHVRRMDDDRIPRQLPYGQVKSGKRNPGGQRRRYQDVLRCWEDFTLNRTAWRNMVRAGVRKFNDQLLRGRERKRAKGINNKSETFVVLQKIRGRVKLRLDLDISLSVWPWRWLHVHPARYAGGGFSCSFTSGLWGRRCK</sequence>
<organism evidence="2 3">
    <name type="scientific">Paragonimus westermani</name>
    <dbReference type="NCBI Taxonomy" id="34504"/>
    <lineage>
        <taxon>Eukaryota</taxon>
        <taxon>Metazoa</taxon>
        <taxon>Spiralia</taxon>
        <taxon>Lophotrochozoa</taxon>
        <taxon>Platyhelminthes</taxon>
        <taxon>Trematoda</taxon>
        <taxon>Digenea</taxon>
        <taxon>Plagiorchiida</taxon>
        <taxon>Troglotremata</taxon>
        <taxon>Troglotrematidae</taxon>
        <taxon>Paragonimus</taxon>
    </lineage>
</organism>
<dbReference type="InterPro" id="IPR000477">
    <property type="entry name" value="RT_dom"/>
</dbReference>
<proteinExistence type="predicted"/>
<evidence type="ECO:0000259" key="1">
    <source>
        <dbReference type="Pfam" id="PF00078"/>
    </source>
</evidence>
<dbReference type="PANTHER" id="PTHR47027">
    <property type="entry name" value="REVERSE TRANSCRIPTASE DOMAIN-CONTAINING PROTEIN"/>
    <property type="match status" value="1"/>
</dbReference>
<evidence type="ECO:0000313" key="2">
    <source>
        <dbReference type="EMBL" id="KAA3670741.1"/>
    </source>
</evidence>
<comment type="caution">
    <text evidence="2">The sequence shown here is derived from an EMBL/GenBank/DDBJ whole genome shotgun (WGS) entry which is preliminary data.</text>
</comment>